<evidence type="ECO:0000256" key="2">
    <source>
        <dbReference type="SAM" id="Phobius"/>
    </source>
</evidence>
<organism evidence="3 4">
    <name type="scientific">Eruca vesicaria subsp. sativa</name>
    <name type="common">Garden rocket</name>
    <name type="synonym">Eruca sativa</name>
    <dbReference type="NCBI Taxonomy" id="29727"/>
    <lineage>
        <taxon>Eukaryota</taxon>
        <taxon>Viridiplantae</taxon>
        <taxon>Streptophyta</taxon>
        <taxon>Embryophyta</taxon>
        <taxon>Tracheophyta</taxon>
        <taxon>Spermatophyta</taxon>
        <taxon>Magnoliopsida</taxon>
        <taxon>eudicotyledons</taxon>
        <taxon>Gunneridae</taxon>
        <taxon>Pentapetalae</taxon>
        <taxon>rosids</taxon>
        <taxon>malvids</taxon>
        <taxon>Brassicales</taxon>
        <taxon>Brassicaceae</taxon>
        <taxon>Brassiceae</taxon>
        <taxon>Eruca</taxon>
    </lineage>
</organism>
<reference evidence="3 4" key="1">
    <citation type="submission" date="2022-03" db="EMBL/GenBank/DDBJ databases">
        <authorList>
            <person name="Macdonald S."/>
            <person name="Ahmed S."/>
            <person name="Newling K."/>
        </authorList>
    </citation>
    <scope>NUCLEOTIDE SEQUENCE [LARGE SCALE GENOMIC DNA]</scope>
</reference>
<name>A0ABC8JE46_ERUVS</name>
<accession>A0ABC8JE46</accession>
<dbReference type="AlphaFoldDB" id="A0ABC8JE46"/>
<keyword evidence="2" id="KW-1133">Transmembrane helix</keyword>
<protein>
    <submittedName>
        <fullName evidence="3">Uncharacterized protein</fullName>
    </submittedName>
</protein>
<dbReference type="Proteomes" id="UP001642260">
    <property type="component" value="Unassembled WGS sequence"/>
</dbReference>
<proteinExistence type="predicted"/>
<feature type="region of interest" description="Disordered" evidence="1">
    <location>
        <begin position="185"/>
        <end position="213"/>
    </location>
</feature>
<evidence type="ECO:0000313" key="4">
    <source>
        <dbReference type="Proteomes" id="UP001642260"/>
    </source>
</evidence>
<gene>
    <name evidence="3" type="ORF">ERUC_LOCUS10066</name>
</gene>
<evidence type="ECO:0000256" key="1">
    <source>
        <dbReference type="SAM" id="MobiDB-lite"/>
    </source>
</evidence>
<keyword evidence="4" id="KW-1185">Reference proteome</keyword>
<sequence>MFSFSLQCPVSSSCSVTLPSSPLSSEISVVSTMLVKVTGSGFFSVVSMNCSGLSSTAPLRSISRLSETSVKRLLREGLSWRPMYQPPQCILLSSDPVEKASTTIRGESPLTRRPDLATRGILMLRWSSSCNAPTIATPAERGHAYWSIKSVNDLHPKPVTYPLQSPFPFVDLVVAETYGTGEFRFPNDNSDSSPTFFNGNSNHSDKIHASPSLPRDPLRPSAVDLYSGEQPSPLTHPTELTLSFGLKALLVWAWTSKKAGYISYLGSGDPSLLMAHVNAANLFLYKKTSNRFYSLPNTAIGVFFKNTSSSLGLLPSFLSNLLLASILQLHKKWHLTYLGFAMSSQIGSITQAEREFGCLSSHHFQSTMKICSFKEWSVSYSSSGKTGLLLSLVKRTSSSSSASKENSPPSETVSIRSQTLSNGCFNVVLDYNLLFQTTVLGIQVKLLYGLFHSFNTSILCFVVMVFFLCFTVEISSGCKLPTPRGF</sequence>
<dbReference type="EMBL" id="CAKOAT010100155">
    <property type="protein sequence ID" value="CAH8324138.1"/>
    <property type="molecule type" value="Genomic_DNA"/>
</dbReference>
<comment type="caution">
    <text evidence="3">The sequence shown here is derived from an EMBL/GenBank/DDBJ whole genome shotgun (WGS) entry which is preliminary data.</text>
</comment>
<keyword evidence="2" id="KW-0472">Membrane</keyword>
<feature type="transmembrane region" description="Helical" evidence="2">
    <location>
        <begin position="446"/>
        <end position="470"/>
    </location>
</feature>
<evidence type="ECO:0000313" key="3">
    <source>
        <dbReference type="EMBL" id="CAH8324138.1"/>
    </source>
</evidence>
<feature type="compositionally biased region" description="Polar residues" evidence="1">
    <location>
        <begin position="187"/>
        <end position="202"/>
    </location>
</feature>
<keyword evidence="2" id="KW-0812">Transmembrane</keyword>